<sequence>MKHTTPTTLPPTGDLGGSSKGQATDNRATDNRAADNRANGSSAADHRAARRPAPRRPVLRRPPRPGWLLAIVLTGQLMAVLDVFIVNIAAPTVRADLHASGAGLQLVIAGYTVSYAVLLITGARLGALIGHRRMFLTGLAVFTGASLACGLAATTGQLIAFRFVQGAGAALMLPQVLSLIQRTFTGGSRARALGAYSAVLASGAAGGQILGGLLVEADLLGSGWRPVFLVNVPIGLALLAIGPRLLHEPADPPRPAEAQRPADAPRPRGEGAAVRRSGLDLPGLVLLAAAVLLFTVPLVLGQERGWPLWCWITLGLSAVLVALFAAYETRLARRGGAPLISPSVARAPGIPLAVIRIALGMAANAGFLFALTLHVQGGLGYSPLRAGLTFVPTAVAFGVVGLNWQRLPARWHAATVPGGFLLAAASFTGAGLALRDGTDGGPWLLVALTASGAGLSLAYSPLLTRTLATVRQQDAADASGVLVTAAQLGLLTGVAVFGAVFLSAADGTVPSAGASADALWVTCVALAGAALCGALMSLVRRVGHLR</sequence>
<feature type="transmembrane region" description="Helical" evidence="7">
    <location>
        <begin position="480"/>
        <end position="502"/>
    </location>
</feature>
<dbReference type="InterPro" id="IPR036259">
    <property type="entry name" value="MFS_trans_sf"/>
</dbReference>
<feature type="transmembrane region" description="Helical" evidence="7">
    <location>
        <begin position="348"/>
        <end position="372"/>
    </location>
</feature>
<evidence type="ECO:0000256" key="5">
    <source>
        <dbReference type="ARBA" id="ARBA00023251"/>
    </source>
</evidence>
<dbReference type="Gene3D" id="1.20.1250.20">
    <property type="entry name" value="MFS general substrate transporter like domains"/>
    <property type="match status" value="2"/>
</dbReference>
<feature type="transmembrane region" description="Helical" evidence="7">
    <location>
        <begin position="66"/>
        <end position="90"/>
    </location>
</feature>
<proteinExistence type="predicted"/>
<evidence type="ECO:0000313" key="11">
    <source>
        <dbReference type="Proteomes" id="UP000756710"/>
    </source>
</evidence>
<evidence type="ECO:0000256" key="6">
    <source>
        <dbReference type="SAM" id="MobiDB-lite"/>
    </source>
</evidence>
<feature type="region of interest" description="Disordered" evidence="6">
    <location>
        <begin position="1"/>
        <end position="59"/>
    </location>
</feature>
<dbReference type="PANTHER" id="PTHR42718">
    <property type="entry name" value="MAJOR FACILITATOR SUPERFAMILY MULTIDRUG TRANSPORTER MFSC"/>
    <property type="match status" value="1"/>
</dbReference>
<dbReference type="Pfam" id="PF07690">
    <property type="entry name" value="MFS_1"/>
    <property type="match status" value="1"/>
</dbReference>
<feature type="transmembrane region" description="Helical" evidence="7">
    <location>
        <begin position="518"/>
        <end position="539"/>
    </location>
</feature>
<feature type="region of interest" description="Disordered" evidence="6">
    <location>
        <begin position="250"/>
        <end position="274"/>
    </location>
</feature>
<dbReference type="GO" id="GO:0022857">
    <property type="term" value="F:transmembrane transporter activity"/>
    <property type="evidence" value="ECO:0007669"/>
    <property type="project" value="InterPro"/>
</dbReference>
<feature type="compositionally biased region" description="Low complexity" evidence="6">
    <location>
        <begin position="1"/>
        <end position="13"/>
    </location>
</feature>
<dbReference type="EMBL" id="JAGGLR010000018">
    <property type="protein sequence ID" value="MBP2065151.1"/>
    <property type="molecule type" value="Genomic_DNA"/>
</dbReference>
<gene>
    <name evidence="10" type="ORF">J2Z30_006182</name>
    <name evidence="9" type="ORF">SIRAN6488</name>
</gene>
<reference evidence="9" key="1">
    <citation type="submission" date="2014-05" db="EMBL/GenBank/DDBJ databases">
        <authorList>
            <person name="Horn Fabian"/>
        </authorList>
    </citation>
    <scope>NUCLEOTIDE SEQUENCE</scope>
</reference>
<feature type="transmembrane region" description="Helical" evidence="7">
    <location>
        <begin position="384"/>
        <end position="404"/>
    </location>
</feature>
<evidence type="ECO:0000313" key="10">
    <source>
        <dbReference type="EMBL" id="MBP2065151.1"/>
    </source>
</evidence>
<feature type="transmembrane region" description="Helical" evidence="7">
    <location>
        <begin position="440"/>
        <end position="459"/>
    </location>
</feature>
<feature type="transmembrane region" description="Helical" evidence="7">
    <location>
        <begin position="306"/>
        <end position="327"/>
    </location>
</feature>
<keyword evidence="11" id="KW-1185">Reference proteome</keyword>
<feature type="transmembrane region" description="Helical" evidence="7">
    <location>
        <begin position="192"/>
        <end position="215"/>
    </location>
</feature>
<feature type="transmembrane region" description="Helical" evidence="7">
    <location>
        <begin position="134"/>
        <end position="153"/>
    </location>
</feature>
<dbReference type="AlphaFoldDB" id="A0A060ZUL0"/>
<evidence type="ECO:0000256" key="1">
    <source>
        <dbReference type="ARBA" id="ARBA00004651"/>
    </source>
</evidence>
<keyword evidence="4 7" id="KW-0472">Membrane</keyword>
<evidence type="ECO:0000313" key="9">
    <source>
        <dbReference type="EMBL" id="CDR09897.1"/>
    </source>
</evidence>
<keyword evidence="3 7" id="KW-1133">Transmembrane helix</keyword>
<evidence type="ECO:0000256" key="4">
    <source>
        <dbReference type="ARBA" id="ARBA00023136"/>
    </source>
</evidence>
<evidence type="ECO:0000256" key="2">
    <source>
        <dbReference type="ARBA" id="ARBA00022692"/>
    </source>
</evidence>
<feature type="compositionally biased region" description="Basic residues" evidence="6">
    <location>
        <begin position="48"/>
        <end position="59"/>
    </location>
</feature>
<dbReference type="GO" id="GO:0046677">
    <property type="term" value="P:response to antibiotic"/>
    <property type="evidence" value="ECO:0007669"/>
    <property type="project" value="UniProtKB-KW"/>
</dbReference>
<keyword evidence="2 7" id="KW-0812">Transmembrane</keyword>
<dbReference type="CDD" id="cd17321">
    <property type="entry name" value="MFS_MMR_MDR_like"/>
    <property type="match status" value="1"/>
</dbReference>
<feature type="transmembrane region" description="Helical" evidence="7">
    <location>
        <begin position="411"/>
        <end position="434"/>
    </location>
</feature>
<dbReference type="PROSITE" id="PS50850">
    <property type="entry name" value="MFS"/>
    <property type="match status" value="1"/>
</dbReference>
<feature type="transmembrane region" description="Helical" evidence="7">
    <location>
        <begin position="102"/>
        <end position="122"/>
    </location>
</feature>
<dbReference type="SUPFAM" id="SSF103473">
    <property type="entry name" value="MFS general substrate transporter"/>
    <property type="match status" value="1"/>
</dbReference>
<protein>
    <submittedName>
        <fullName evidence="10">MFS family permease</fullName>
    </submittedName>
    <submittedName>
        <fullName evidence="9">Transmembrane transport protein</fullName>
    </submittedName>
</protein>
<feature type="domain" description="Major facilitator superfamily (MFS) profile" evidence="8">
    <location>
        <begin position="68"/>
        <end position="541"/>
    </location>
</feature>
<comment type="subcellular location">
    <subcellularLocation>
        <location evidence="1">Cell membrane</location>
        <topology evidence="1">Multi-pass membrane protein</topology>
    </subcellularLocation>
</comment>
<feature type="transmembrane region" description="Helical" evidence="7">
    <location>
        <begin position="227"/>
        <end position="246"/>
    </location>
</feature>
<reference evidence="10 11" key="2">
    <citation type="submission" date="2021-03" db="EMBL/GenBank/DDBJ databases">
        <title>Genomic Encyclopedia of Type Strains, Phase IV (KMG-IV): sequencing the most valuable type-strain genomes for metagenomic binning, comparative biology and taxonomic classification.</title>
        <authorList>
            <person name="Goeker M."/>
        </authorList>
    </citation>
    <scope>NUCLEOTIDE SEQUENCE [LARGE SCALE GENOMIC DNA]</scope>
    <source>
        <strain evidence="10 11">DSM 41954</strain>
    </source>
</reference>
<evidence type="ECO:0000256" key="3">
    <source>
        <dbReference type="ARBA" id="ARBA00022989"/>
    </source>
</evidence>
<organism evidence="9">
    <name type="scientific">Streptomyces iranensis</name>
    <dbReference type="NCBI Taxonomy" id="576784"/>
    <lineage>
        <taxon>Bacteria</taxon>
        <taxon>Bacillati</taxon>
        <taxon>Actinomycetota</taxon>
        <taxon>Actinomycetes</taxon>
        <taxon>Kitasatosporales</taxon>
        <taxon>Streptomycetaceae</taxon>
        <taxon>Streptomyces</taxon>
        <taxon>Streptomyces violaceusniger group</taxon>
    </lineage>
</organism>
<dbReference type="PRINTS" id="PR01036">
    <property type="entry name" value="TCRTETB"/>
</dbReference>
<dbReference type="InterPro" id="IPR011701">
    <property type="entry name" value="MFS"/>
</dbReference>
<keyword evidence="5" id="KW-0046">Antibiotic resistance</keyword>
<dbReference type="GO" id="GO:0005886">
    <property type="term" value="C:plasma membrane"/>
    <property type="evidence" value="ECO:0007669"/>
    <property type="project" value="UniProtKB-SubCell"/>
</dbReference>
<feature type="transmembrane region" description="Helical" evidence="7">
    <location>
        <begin position="281"/>
        <end position="300"/>
    </location>
</feature>
<dbReference type="EMBL" id="LK022848">
    <property type="protein sequence ID" value="CDR09897.1"/>
    <property type="molecule type" value="Genomic_DNA"/>
</dbReference>
<accession>A0A060ZUL0</accession>
<dbReference type="RefSeq" id="WP_044575399.1">
    <property type="nucleotide sequence ID" value="NZ_BAABDR010000007.1"/>
</dbReference>
<dbReference type="Proteomes" id="UP000756710">
    <property type="component" value="Unassembled WGS sequence"/>
</dbReference>
<dbReference type="PANTHER" id="PTHR42718:SF39">
    <property type="entry name" value="ACTINORHODIN TRANSPORTER-RELATED"/>
    <property type="match status" value="1"/>
</dbReference>
<evidence type="ECO:0000259" key="8">
    <source>
        <dbReference type="PROSITE" id="PS50850"/>
    </source>
</evidence>
<name>A0A060ZUL0_9ACTN</name>
<feature type="transmembrane region" description="Helical" evidence="7">
    <location>
        <begin position="159"/>
        <end position="180"/>
    </location>
</feature>
<dbReference type="HOGENOM" id="CLU_000960_28_2_11"/>
<dbReference type="InterPro" id="IPR020846">
    <property type="entry name" value="MFS_dom"/>
</dbReference>
<evidence type="ECO:0000256" key="7">
    <source>
        <dbReference type="SAM" id="Phobius"/>
    </source>
</evidence>